<dbReference type="CDD" id="cd06257">
    <property type="entry name" value="DnaJ"/>
    <property type="match status" value="1"/>
</dbReference>
<dbReference type="PRINTS" id="PR00625">
    <property type="entry name" value="JDOMAIN"/>
</dbReference>
<proteinExistence type="predicted"/>
<dbReference type="InterPro" id="IPR001623">
    <property type="entry name" value="DnaJ_domain"/>
</dbReference>
<dbReference type="PROSITE" id="PS00636">
    <property type="entry name" value="DNAJ_1"/>
    <property type="match status" value="1"/>
</dbReference>
<evidence type="ECO:0000313" key="4">
    <source>
        <dbReference type="Proteomes" id="UP000179807"/>
    </source>
</evidence>
<keyword evidence="1" id="KW-0472">Membrane</keyword>
<dbReference type="RefSeq" id="XP_068366347.1">
    <property type="nucleotide sequence ID" value="XM_068499187.1"/>
</dbReference>
<dbReference type="OrthoDB" id="442087at2759"/>
<dbReference type="SUPFAM" id="SSF46565">
    <property type="entry name" value="Chaperone J-domain"/>
    <property type="match status" value="1"/>
</dbReference>
<evidence type="ECO:0000313" key="3">
    <source>
        <dbReference type="EMBL" id="OHT13211.1"/>
    </source>
</evidence>
<dbReference type="PROSITE" id="PS50076">
    <property type="entry name" value="DNAJ_2"/>
    <property type="match status" value="1"/>
</dbReference>
<organism evidence="3 4">
    <name type="scientific">Tritrichomonas foetus</name>
    <dbReference type="NCBI Taxonomy" id="1144522"/>
    <lineage>
        <taxon>Eukaryota</taxon>
        <taxon>Metamonada</taxon>
        <taxon>Parabasalia</taxon>
        <taxon>Tritrichomonadida</taxon>
        <taxon>Tritrichomonadidae</taxon>
        <taxon>Tritrichomonas</taxon>
    </lineage>
</organism>
<dbReference type="Proteomes" id="UP000179807">
    <property type="component" value="Unassembled WGS sequence"/>
</dbReference>
<keyword evidence="4" id="KW-1185">Reference proteome</keyword>
<evidence type="ECO:0000259" key="2">
    <source>
        <dbReference type="PROSITE" id="PS50076"/>
    </source>
</evidence>
<dbReference type="InterPro" id="IPR036869">
    <property type="entry name" value="J_dom_sf"/>
</dbReference>
<dbReference type="VEuPathDB" id="TrichDB:TRFO_16781"/>
<dbReference type="InterPro" id="IPR051100">
    <property type="entry name" value="DnaJ_subfamily_B/C"/>
</dbReference>
<accession>A0A1J4KPP4</accession>
<feature type="domain" description="J" evidence="2">
    <location>
        <begin position="17"/>
        <end position="81"/>
    </location>
</feature>
<keyword evidence="1" id="KW-1133">Transmembrane helix</keyword>
<dbReference type="Pfam" id="PF00226">
    <property type="entry name" value="DnaJ"/>
    <property type="match status" value="1"/>
</dbReference>
<dbReference type="GO" id="GO:0071218">
    <property type="term" value="P:cellular response to misfolded protein"/>
    <property type="evidence" value="ECO:0007669"/>
    <property type="project" value="TreeGrafter"/>
</dbReference>
<feature type="transmembrane region" description="Helical" evidence="1">
    <location>
        <begin position="181"/>
        <end position="199"/>
    </location>
</feature>
<keyword evidence="1" id="KW-0812">Transmembrane</keyword>
<dbReference type="EMBL" id="MLAK01000546">
    <property type="protein sequence ID" value="OHT13211.1"/>
    <property type="molecule type" value="Genomic_DNA"/>
</dbReference>
<sequence length="293" mass="35314">MTDEEYPEVEKVLKAETLYEVLCVEKTCTTDQIKRGYKKMAMKVHPDRCKHSKATAAFQRISHAYQVLSDDDKRSHYDRFGENAPDPGQPNFRGDFQQGNFRYYNFNGGGFPGGQYYTFDDEISPEDIFNMFFGINPGFQQRRYHNFGNQDFQRRRRQQQQQQQEEYDNLPFYKRPQFMQLLVYLLPVLLVIFSGIFSSNNEVNWNEKIVFETNFPEYYQFMVSKKYKVRFGILKSWLRELSRERRLTQEFYEVAKAKADELYINDLQTKCYRERASRRNYRPHCEKLNELRN</sequence>
<dbReference type="Gene3D" id="1.10.287.110">
    <property type="entry name" value="DnaJ domain"/>
    <property type="match status" value="1"/>
</dbReference>
<gene>
    <name evidence="3" type="ORF">TRFO_16781</name>
</gene>
<dbReference type="GO" id="GO:0030544">
    <property type="term" value="F:Hsp70 protein binding"/>
    <property type="evidence" value="ECO:0007669"/>
    <property type="project" value="TreeGrafter"/>
</dbReference>
<dbReference type="AlphaFoldDB" id="A0A1J4KPP4"/>
<comment type="caution">
    <text evidence="3">The sequence shown here is derived from an EMBL/GenBank/DDBJ whole genome shotgun (WGS) entry which is preliminary data.</text>
</comment>
<dbReference type="SMART" id="SM00271">
    <property type="entry name" value="DnaJ"/>
    <property type="match status" value="1"/>
</dbReference>
<dbReference type="InterPro" id="IPR018253">
    <property type="entry name" value="DnaJ_domain_CS"/>
</dbReference>
<name>A0A1J4KPP4_9EUKA</name>
<protein>
    <recommendedName>
        <fullName evidence="2">J domain-containing protein</fullName>
    </recommendedName>
</protein>
<dbReference type="GeneID" id="94833891"/>
<dbReference type="PANTHER" id="PTHR43908:SF3">
    <property type="entry name" value="AT29763P-RELATED"/>
    <property type="match status" value="1"/>
</dbReference>
<evidence type="ECO:0000256" key="1">
    <source>
        <dbReference type="SAM" id="Phobius"/>
    </source>
</evidence>
<dbReference type="PANTHER" id="PTHR43908">
    <property type="entry name" value="AT29763P-RELATED"/>
    <property type="match status" value="1"/>
</dbReference>
<reference evidence="3" key="1">
    <citation type="submission" date="2016-10" db="EMBL/GenBank/DDBJ databases">
        <authorList>
            <person name="Benchimol M."/>
            <person name="Almeida L.G."/>
            <person name="Vasconcelos A.T."/>
            <person name="Perreira-Neves A."/>
            <person name="Rosa I.A."/>
            <person name="Tasca T."/>
            <person name="Bogo M.R."/>
            <person name="de Souza W."/>
        </authorList>
    </citation>
    <scope>NUCLEOTIDE SEQUENCE [LARGE SCALE GENOMIC DNA]</scope>
    <source>
        <strain evidence="3">K</strain>
    </source>
</reference>
<dbReference type="GO" id="GO:0005789">
    <property type="term" value="C:endoplasmic reticulum membrane"/>
    <property type="evidence" value="ECO:0007669"/>
    <property type="project" value="TreeGrafter"/>
</dbReference>